<name>A0A917HPF2_9BACT</name>
<organism evidence="2 3">
    <name type="scientific">Edaphobacter dinghuensis</name>
    <dbReference type="NCBI Taxonomy" id="1560005"/>
    <lineage>
        <taxon>Bacteria</taxon>
        <taxon>Pseudomonadati</taxon>
        <taxon>Acidobacteriota</taxon>
        <taxon>Terriglobia</taxon>
        <taxon>Terriglobales</taxon>
        <taxon>Acidobacteriaceae</taxon>
        <taxon>Edaphobacter</taxon>
    </lineage>
</organism>
<reference evidence="2" key="2">
    <citation type="submission" date="2020-09" db="EMBL/GenBank/DDBJ databases">
        <authorList>
            <person name="Sun Q."/>
            <person name="Zhou Y."/>
        </authorList>
    </citation>
    <scope>NUCLEOTIDE SEQUENCE</scope>
    <source>
        <strain evidence="2">CGMCC 1.12997</strain>
    </source>
</reference>
<dbReference type="InterPro" id="IPR036390">
    <property type="entry name" value="WH_DNA-bd_sf"/>
</dbReference>
<comment type="caution">
    <text evidence="2">The sequence shown here is derived from an EMBL/GenBank/DDBJ whole genome shotgun (WGS) entry which is preliminary data.</text>
</comment>
<dbReference type="EMBL" id="BMGT01000003">
    <property type="protein sequence ID" value="GGG84837.1"/>
    <property type="molecule type" value="Genomic_DNA"/>
</dbReference>
<dbReference type="Proteomes" id="UP000647241">
    <property type="component" value="Unassembled WGS sequence"/>
</dbReference>
<dbReference type="SUPFAM" id="SSF46785">
    <property type="entry name" value="Winged helix' DNA-binding domain"/>
    <property type="match status" value="1"/>
</dbReference>
<dbReference type="CDD" id="cd00090">
    <property type="entry name" value="HTH_ARSR"/>
    <property type="match status" value="1"/>
</dbReference>
<dbReference type="PANTHER" id="PTHR38600">
    <property type="entry name" value="TRANSCRIPTIONAL REGULATORY PROTEIN"/>
    <property type="match status" value="1"/>
</dbReference>
<dbReference type="InterPro" id="IPR036388">
    <property type="entry name" value="WH-like_DNA-bd_sf"/>
</dbReference>
<dbReference type="SMART" id="SM00418">
    <property type="entry name" value="HTH_ARSR"/>
    <property type="match status" value="1"/>
</dbReference>
<dbReference type="PROSITE" id="PS50987">
    <property type="entry name" value="HTH_ARSR_2"/>
    <property type="match status" value="1"/>
</dbReference>
<feature type="domain" description="HTH arsR-type" evidence="1">
    <location>
        <begin position="8"/>
        <end position="103"/>
    </location>
</feature>
<sequence length="115" mass="13204">MSPRSRNRATTRRHPPAVVFAALGDETRLSLVVRLSDRQPHSISQLTHGSRLTRQAITKHLRVLEDAGIVQSNREGRESLFELHPEPIDEIRQYLDLVSEQWNQALARLKSFVED</sequence>
<accession>A0A917HPF2</accession>
<dbReference type="NCBIfam" id="NF033788">
    <property type="entry name" value="HTH_metalloreg"/>
    <property type="match status" value="1"/>
</dbReference>
<dbReference type="Pfam" id="PF01022">
    <property type="entry name" value="HTH_5"/>
    <property type="match status" value="1"/>
</dbReference>
<dbReference type="Gene3D" id="1.10.10.10">
    <property type="entry name" value="Winged helix-like DNA-binding domain superfamily/Winged helix DNA-binding domain"/>
    <property type="match status" value="1"/>
</dbReference>
<protein>
    <submittedName>
        <fullName evidence="2">Transcriptional regulator</fullName>
    </submittedName>
</protein>
<dbReference type="GO" id="GO:0003700">
    <property type="term" value="F:DNA-binding transcription factor activity"/>
    <property type="evidence" value="ECO:0007669"/>
    <property type="project" value="InterPro"/>
</dbReference>
<dbReference type="InterPro" id="IPR001845">
    <property type="entry name" value="HTH_ArsR_DNA-bd_dom"/>
</dbReference>
<evidence type="ECO:0000313" key="2">
    <source>
        <dbReference type="EMBL" id="GGG84837.1"/>
    </source>
</evidence>
<evidence type="ECO:0000259" key="1">
    <source>
        <dbReference type="PROSITE" id="PS50987"/>
    </source>
</evidence>
<proteinExistence type="predicted"/>
<gene>
    <name evidence="2" type="ORF">GCM10011585_30800</name>
</gene>
<dbReference type="PRINTS" id="PR00778">
    <property type="entry name" value="HTHARSR"/>
</dbReference>
<dbReference type="AlphaFoldDB" id="A0A917HPF2"/>
<dbReference type="InterPro" id="IPR011991">
    <property type="entry name" value="ArsR-like_HTH"/>
</dbReference>
<dbReference type="RefSeq" id="WP_188555050.1">
    <property type="nucleotide sequence ID" value="NZ_BMGT01000003.1"/>
</dbReference>
<dbReference type="PANTHER" id="PTHR38600:SF1">
    <property type="entry name" value="TRANSCRIPTIONAL REGULATORY PROTEIN"/>
    <property type="match status" value="1"/>
</dbReference>
<keyword evidence="3" id="KW-1185">Reference proteome</keyword>
<reference evidence="2" key="1">
    <citation type="journal article" date="2014" name="Int. J. Syst. Evol. Microbiol.">
        <title>Complete genome sequence of Corynebacterium casei LMG S-19264T (=DSM 44701T), isolated from a smear-ripened cheese.</title>
        <authorList>
            <consortium name="US DOE Joint Genome Institute (JGI-PGF)"/>
            <person name="Walter F."/>
            <person name="Albersmeier A."/>
            <person name="Kalinowski J."/>
            <person name="Ruckert C."/>
        </authorList>
    </citation>
    <scope>NUCLEOTIDE SEQUENCE</scope>
    <source>
        <strain evidence="2">CGMCC 1.12997</strain>
    </source>
</reference>
<evidence type="ECO:0000313" key="3">
    <source>
        <dbReference type="Proteomes" id="UP000647241"/>
    </source>
</evidence>